<evidence type="ECO:0000256" key="3">
    <source>
        <dbReference type="ARBA" id="ARBA00023163"/>
    </source>
</evidence>
<dbReference type="InterPro" id="IPR009057">
    <property type="entry name" value="Homeodomain-like_sf"/>
</dbReference>
<evidence type="ECO:0000313" key="5">
    <source>
        <dbReference type="EMBL" id="MBT2135674.1"/>
    </source>
</evidence>
<dbReference type="RefSeq" id="WP_214537359.1">
    <property type="nucleotide sequence ID" value="NZ_JAHFVK010000002.1"/>
</dbReference>
<evidence type="ECO:0000256" key="2">
    <source>
        <dbReference type="ARBA" id="ARBA00023125"/>
    </source>
</evidence>
<reference evidence="5 6" key="1">
    <citation type="submission" date="2021-05" db="EMBL/GenBank/DDBJ databases">
        <title>Croceibacterium sp. LX-88 genome sequence.</title>
        <authorList>
            <person name="Luo X."/>
        </authorList>
    </citation>
    <scope>NUCLEOTIDE SEQUENCE [LARGE SCALE GENOMIC DNA]</scope>
    <source>
        <strain evidence="5 6">LX-88</strain>
    </source>
</reference>
<evidence type="ECO:0000259" key="4">
    <source>
        <dbReference type="PROSITE" id="PS01124"/>
    </source>
</evidence>
<dbReference type="Pfam" id="PF12625">
    <property type="entry name" value="Arabinose_bd"/>
    <property type="match status" value="1"/>
</dbReference>
<keyword evidence="2" id="KW-0238">DNA-binding</keyword>
<dbReference type="Proteomes" id="UP000811255">
    <property type="component" value="Unassembled WGS sequence"/>
</dbReference>
<dbReference type="SMART" id="SM00342">
    <property type="entry name" value="HTH_ARAC"/>
    <property type="match status" value="1"/>
</dbReference>
<dbReference type="Gene3D" id="1.10.10.60">
    <property type="entry name" value="Homeodomain-like"/>
    <property type="match status" value="1"/>
</dbReference>
<sequence>MHQVRVASLACYAQVAGQVGLDGPAMLREAGLQLSGLSDPEMRISAGAAVRLLEMSAERSGFDSFGLLMGEARPYSSLGPLSLLLERLENVGQVLGALSRYRRHLNDVLNLAVEEQDGTSLIRVELIPEYARTQVLDYSLGFVAKILHCVSGGRWEPSMIHLERKAPSDLSVARRLFRVPVEFESTFNGLSCPADSLTIALPLANAEMAHHAESLLALVPLGPEDAPISERTKRLVIQLLPKGITSVEHVAGHFGISTRALQRSLEHEGQSFALLLNEARRELSKRYLTNSTRSITAVAELTGYASLSSFSRWFAREFGMSPHSWRVAKSRNLPPDAQS</sequence>
<keyword evidence="3" id="KW-0804">Transcription</keyword>
<dbReference type="EMBL" id="JAHFVK010000002">
    <property type="protein sequence ID" value="MBT2135674.1"/>
    <property type="molecule type" value="Genomic_DNA"/>
</dbReference>
<proteinExistence type="predicted"/>
<dbReference type="PANTHER" id="PTHR47894:SF4">
    <property type="entry name" value="HTH-TYPE TRANSCRIPTIONAL REGULATOR GADX"/>
    <property type="match status" value="1"/>
</dbReference>
<feature type="domain" description="HTH araC/xylS-type" evidence="4">
    <location>
        <begin position="230"/>
        <end position="328"/>
    </location>
</feature>
<dbReference type="InterPro" id="IPR032687">
    <property type="entry name" value="AraC-type_N"/>
</dbReference>
<protein>
    <submittedName>
        <fullName evidence="5">Helix-turn-helix transcriptional regulator</fullName>
    </submittedName>
</protein>
<accession>A0ABS5W7N6</accession>
<organism evidence="5 6">
    <name type="scientific">Croceibacterium selenioxidans</name>
    <dbReference type="NCBI Taxonomy" id="2838833"/>
    <lineage>
        <taxon>Bacteria</taxon>
        <taxon>Pseudomonadati</taxon>
        <taxon>Pseudomonadota</taxon>
        <taxon>Alphaproteobacteria</taxon>
        <taxon>Sphingomonadales</taxon>
        <taxon>Erythrobacteraceae</taxon>
        <taxon>Croceibacterium</taxon>
    </lineage>
</organism>
<keyword evidence="1" id="KW-0805">Transcription regulation</keyword>
<dbReference type="InterPro" id="IPR018060">
    <property type="entry name" value="HTH_AraC"/>
</dbReference>
<keyword evidence="6" id="KW-1185">Reference proteome</keyword>
<dbReference type="Pfam" id="PF12833">
    <property type="entry name" value="HTH_18"/>
    <property type="match status" value="1"/>
</dbReference>
<dbReference type="PROSITE" id="PS01124">
    <property type="entry name" value="HTH_ARAC_FAMILY_2"/>
    <property type="match status" value="1"/>
</dbReference>
<comment type="caution">
    <text evidence="5">The sequence shown here is derived from an EMBL/GenBank/DDBJ whole genome shotgun (WGS) entry which is preliminary data.</text>
</comment>
<evidence type="ECO:0000256" key="1">
    <source>
        <dbReference type="ARBA" id="ARBA00023015"/>
    </source>
</evidence>
<dbReference type="SUPFAM" id="SSF46689">
    <property type="entry name" value="Homeodomain-like"/>
    <property type="match status" value="1"/>
</dbReference>
<evidence type="ECO:0000313" key="6">
    <source>
        <dbReference type="Proteomes" id="UP000811255"/>
    </source>
</evidence>
<name>A0ABS5W7N6_9SPHN</name>
<gene>
    <name evidence="5" type="ORF">KK137_15145</name>
</gene>
<dbReference type="PANTHER" id="PTHR47894">
    <property type="entry name" value="HTH-TYPE TRANSCRIPTIONAL REGULATOR GADX"/>
    <property type="match status" value="1"/>
</dbReference>